<dbReference type="SUPFAM" id="SSF48371">
    <property type="entry name" value="ARM repeat"/>
    <property type="match status" value="1"/>
</dbReference>
<evidence type="ECO:0000313" key="7">
    <source>
        <dbReference type="Proteomes" id="UP000076761"/>
    </source>
</evidence>
<dbReference type="AlphaFoldDB" id="A0A165Q4V2"/>
<dbReference type="OrthoDB" id="497380at2759"/>
<dbReference type="PROSITE" id="PS50303">
    <property type="entry name" value="PUM_HD"/>
    <property type="match status" value="1"/>
</dbReference>
<dbReference type="FunCoup" id="A0A165Q4V2">
    <property type="interactions" value="546"/>
</dbReference>
<evidence type="ECO:0000256" key="3">
    <source>
        <dbReference type="PROSITE-ProRule" id="PRU00317"/>
    </source>
</evidence>
<evidence type="ECO:0000256" key="1">
    <source>
        <dbReference type="ARBA" id="ARBA00022737"/>
    </source>
</evidence>
<dbReference type="InterPro" id="IPR016024">
    <property type="entry name" value="ARM-type_fold"/>
</dbReference>
<organism evidence="6 7">
    <name type="scientific">Neolentinus lepideus HHB14362 ss-1</name>
    <dbReference type="NCBI Taxonomy" id="1314782"/>
    <lineage>
        <taxon>Eukaryota</taxon>
        <taxon>Fungi</taxon>
        <taxon>Dikarya</taxon>
        <taxon>Basidiomycota</taxon>
        <taxon>Agaricomycotina</taxon>
        <taxon>Agaricomycetes</taxon>
        <taxon>Gloeophyllales</taxon>
        <taxon>Gloeophyllaceae</taxon>
        <taxon>Neolentinus</taxon>
    </lineage>
</organism>
<evidence type="ECO:0000313" key="6">
    <source>
        <dbReference type="EMBL" id="KZT21924.1"/>
    </source>
</evidence>
<sequence>MAKESAQKRPAKTQDGPPSKKIQLANPSKERPAPGKRSRPITATNDSDNSSEDEFEDADDGEDVEDVMEAEAVGKKAMNGTAVRESHKAQKALLNERKAVKPHADLLSSAKRIWNLARQKNIPEPERRKHVQDLMNVIRGNVKDIVFKHDASRIVQTAVKYGKQDVRDEIAEELKGSYMELVQRRYSKFLVGKLIRQCPAHRASVLLEFQGNVMRLLLHLEASRVIADAYELYGNAYERSILLRDFYGKEASLFSLTSGSEADKERSKKGLKGVLESAQCEMRRRVLASLKDNLVSIFNNSDKGAVTHAIVHHALWEYITEINSLEDDAEQAKLYREIFDSCQDVIAEMVHTKHGSRVVREFIARGTAKDRKHIVKALKPHIERICLDDEAQLVLFTALDCIDDTKLLAKSILTEITSKAATLYRTPQGRRSLLYPIVPRSRRHFTPAQIAVMSETDEVKAKAGMSKKDDEVRREEVRKAAGEGLLEWLGRSGEEVVRDPGGSLVVCEVMLYVEGDKTAVMESLLKAAASPYPGKSESSHPIDLPHTARVYKNLLQGGHFDHSSSRISRSPFFSPSPFASQFVNTVGKDVTVAMAKGNGAFVVAELLERVKAEGDEETKREVREWFGSDVKNEMAGSEMKGKKVLLEKVDALLT</sequence>
<dbReference type="InParanoid" id="A0A165Q4V2"/>
<feature type="compositionally biased region" description="Acidic residues" evidence="4">
    <location>
        <begin position="49"/>
        <end position="64"/>
    </location>
</feature>
<dbReference type="Proteomes" id="UP000076761">
    <property type="component" value="Unassembled WGS sequence"/>
</dbReference>
<protein>
    <submittedName>
        <fullName evidence="6">ARM repeat-containing protein</fullName>
    </submittedName>
</protein>
<accession>A0A165Q4V2</accession>
<dbReference type="STRING" id="1314782.A0A165Q4V2"/>
<dbReference type="EMBL" id="KV425601">
    <property type="protein sequence ID" value="KZT21924.1"/>
    <property type="molecule type" value="Genomic_DNA"/>
</dbReference>
<dbReference type="SMART" id="SM00025">
    <property type="entry name" value="Pumilio"/>
    <property type="match status" value="5"/>
</dbReference>
<dbReference type="InterPro" id="IPR011989">
    <property type="entry name" value="ARM-like"/>
</dbReference>
<evidence type="ECO:0000259" key="5">
    <source>
        <dbReference type="PROSITE" id="PS50303"/>
    </source>
</evidence>
<proteinExistence type="predicted"/>
<dbReference type="PANTHER" id="PTHR13389">
    <property type="entry name" value="PUMILIO HOMOLOG 3"/>
    <property type="match status" value="1"/>
</dbReference>
<dbReference type="InterPro" id="IPR040059">
    <property type="entry name" value="PUM3"/>
</dbReference>
<evidence type="ECO:0000256" key="2">
    <source>
        <dbReference type="ARBA" id="ARBA00022884"/>
    </source>
</evidence>
<dbReference type="InterPro" id="IPR033133">
    <property type="entry name" value="PUM-HD"/>
</dbReference>
<keyword evidence="1" id="KW-0677">Repeat</keyword>
<gene>
    <name evidence="6" type="ORF">NEOLEDRAFT_1157989</name>
</gene>
<dbReference type="Gene3D" id="1.25.10.10">
    <property type="entry name" value="Leucine-rich Repeat Variant"/>
    <property type="match status" value="1"/>
</dbReference>
<dbReference type="PROSITE" id="PS50302">
    <property type="entry name" value="PUM"/>
    <property type="match status" value="1"/>
</dbReference>
<feature type="domain" description="PUM-HD" evidence="5">
    <location>
        <begin position="111"/>
        <end position="493"/>
    </location>
</feature>
<dbReference type="GO" id="GO:0003729">
    <property type="term" value="F:mRNA binding"/>
    <property type="evidence" value="ECO:0007669"/>
    <property type="project" value="TreeGrafter"/>
</dbReference>
<reference evidence="6 7" key="1">
    <citation type="journal article" date="2016" name="Mol. Biol. Evol.">
        <title>Comparative Genomics of Early-Diverging Mushroom-Forming Fungi Provides Insights into the Origins of Lignocellulose Decay Capabilities.</title>
        <authorList>
            <person name="Nagy L.G."/>
            <person name="Riley R."/>
            <person name="Tritt A."/>
            <person name="Adam C."/>
            <person name="Daum C."/>
            <person name="Floudas D."/>
            <person name="Sun H."/>
            <person name="Yadav J.S."/>
            <person name="Pangilinan J."/>
            <person name="Larsson K.H."/>
            <person name="Matsuura K."/>
            <person name="Barry K."/>
            <person name="Labutti K."/>
            <person name="Kuo R."/>
            <person name="Ohm R.A."/>
            <person name="Bhattacharya S.S."/>
            <person name="Shirouzu T."/>
            <person name="Yoshinaga Y."/>
            <person name="Martin F.M."/>
            <person name="Grigoriev I.V."/>
            <person name="Hibbett D.S."/>
        </authorList>
    </citation>
    <scope>NUCLEOTIDE SEQUENCE [LARGE SCALE GENOMIC DNA]</scope>
    <source>
        <strain evidence="6 7">HHB14362 ss-1</strain>
    </source>
</reference>
<dbReference type="InterPro" id="IPR012959">
    <property type="entry name" value="CPL_dom"/>
</dbReference>
<feature type="repeat" description="Pumilio" evidence="3">
    <location>
        <begin position="337"/>
        <end position="376"/>
    </location>
</feature>
<dbReference type="GO" id="GO:0006417">
    <property type="term" value="P:regulation of translation"/>
    <property type="evidence" value="ECO:0007669"/>
    <property type="project" value="TreeGrafter"/>
</dbReference>
<evidence type="ECO:0000256" key="4">
    <source>
        <dbReference type="SAM" id="MobiDB-lite"/>
    </source>
</evidence>
<feature type="region of interest" description="Disordered" evidence="4">
    <location>
        <begin position="1"/>
        <end position="64"/>
    </location>
</feature>
<keyword evidence="2" id="KW-0694">RNA-binding</keyword>
<dbReference type="GO" id="GO:0005730">
    <property type="term" value="C:nucleolus"/>
    <property type="evidence" value="ECO:0007669"/>
    <property type="project" value="TreeGrafter"/>
</dbReference>
<dbReference type="Pfam" id="PF08144">
    <property type="entry name" value="CPL"/>
    <property type="match status" value="1"/>
</dbReference>
<dbReference type="PANTHER" id="PTHR13389:SF0">
    <property type="entry name" value="PUMILIO HOMOLOG 3"/>
    <property type="match status" value="1"/>
</dbReference>
<keyword evidence="7" id="KW-1185">Reference proteome</keyword>
<dbReference type="InterPro" id="IPR001313">
    <property type="entry name" value="Pumilio_RNA-bd_rpt"/>
</dbReference>
<name>A0A165Q4V2_9AGAM</name>